<evidence type="ECO:0000256" key="2">
    <source>
        <dbReference type="ARBA" id="ARBA00022801"/>
    </source>
</evidence>
<keyword evidence="5" id="KW-0175">Coiled coil</keyword>
<feature type="coiled-coil region" evidence="5">
    <location>
        <begin position="741"/>
        <end position="828"/>
    </location>
</feature>
<dbReference type="RefSeq" id="WP_086929184.1">
    <property type="nucleotide sequence ID" value="NZ_CP021369.1"/>
</dbReference>
<dbReference type="InterPro" id="IPR050534">
    <property type="entry name" value="Coronavir_polyprotein_1ab"/>
</dbReference>
<dbReference type="KEGG" id="acip:CBP36_21160"/>
<feature type="domain" description="DNA2/NAM7 helicase-like C-terminal" evidence="7">
    <location>
        <begin position="1131"/>
        <end position="1224"/>
    </location>
</feature>
<dbReference type="Pfam" id="PF13087">
    <property type="entry name" value="AAA_12"/>
    <property type="match status" value="1"/>
</dbReference>
<proteinExistence type="predicted"/>
<keyword evidence="4" id="KW-0067">ATP-binding</keyword>
<name>A0A240UKC8_9BURK</name>
<evidence type="ECO:0000256" key="4">
    <source>
        <dbReference type="ARBA" id="ARBA00022840"/>
    </source>
</evidence>
<dbReference type="SUPFAM" id="SSF52540">
    <property type="entry name" value="P-loop containing nucleoside triphosphate hydrolases"/>
    <property type="match status" value="1"/>
</dbReference>
<evidence type="ECO:0000256" key="5">
    <source>
        <dbReference type="SAM" id="Coils"/>
    </source>
</evidence>
<dbReference type="AlphaFoldDB" id="A0A240UKC8"/>
<gene>
    <name evidence="8" type="ORF">CBP36_21160</name>
</gene>
<dbReference type="GO" id="GO:0016787">
    <property type="term" value="F:hydrolase activity"/>
    <property type="evidence" value="ECO:0007669"/>
    <property type="project" value="UniProtKB-KW"/>
</dbReference>
<keyword evidence="3" id="KW-0347">Helicase</keyword>
<evidence type="ECO:0000256" key="1">
    <source>
        <dbReference type="ARBA" id="ARBA00022741"/>
    </source>
</evidence>
<organism evidence="8 9">
    <name type="scientific">Acidovorax carolinensis</name>
    <dbReference type="NCBI Taxonomy" id="553814"/>
    <lineage>
        <taxon>Bacteria</taxon>
        <taxon>Pseudomonadati</taxon>
        <taxon>Pseudomonadota</taxon>
        <taxon>Betaproteobacteria</taxon>
        <taxon>Burkholderiales</taxon>
        <taxon>Comamonadaceae</taxon>
        <taxon>Acidovorax</taxon>
    </lineage>
</organism>
<keyword evidence="9" id="KW-1185">Reference proteome</keyword>
<dbReference type="InterPro" id="IPR027417">
    <property type="entry name" value="P-loop_NTPase"/>
</dbReference>
<dbReference type="EMBL" id="CP021369">
    <property type="protein sequence ID" value="ART61479.1"/>
    <property type="molecule type" value="Genomic_DNA"/>
</dbReference>
<keyword evidence="2" id="KW-0378">Hydrolase</keyword>
<reference evidence="8" key="1">
    <citation type="submission" date="2017-05" db="EMBL/GenBank/DDBJ databases">
        <title>Polyphasic characterization of four soil-derived phenanthrene-degrading Acidovorax strains and proposal of Acidovorax phenanthrenivorans sp. nov.</title>
        <authorList>
            <person name="Singleton D."/>
            <person name="Lee J."/>
            <person name="Dickey A.N."/>
            <person name="Stroud A."/>
            <person name="Scholl E.H."/>
            <person name="Wright F.A."/>
            <person name="Aitken M.D."/>
        </authorList>
    </citation>
    <scope>NUCLEOTIDE SEQUENCE</scope>
    <source>
        <strain evidence="8">P4</strain>
        <plasmid evidence="8">pACP4.3</plasmid>
    </source>
</reference>
<evidence type="ECO:0000313" key="9">
    <source>
        <dbReference type="Proteomes" id="UP000194440"/>
    </source>
</evidence>
<keyword evidence="8" id="KW-0614">Plasmid</keyword>
<dbReference type="OrthoDB" id="9757917at2"/>
<evidence type="ECO:0000313" key="8">
    <source>
        <dbReference type="EMBL" id="ART61479.1"/>
    </source>
</evidence>
<keyword evidence="1" id="KW-0547">Nucleotide-binding</keyword>
<feature type="compositionally biased region" description="Basic and acidic residues" evidence="6">
    <location>
        <begin position="186"/>
        <end position="195"/>
    </location>
</feature>
<dbReference type="GO" id="GO:0005524">
    <property type="term" value="F:ATP binding"/>
    <property type="evidence" value="ECO:0007669"/>
    <property type="project" value="UniProtKB-KW"/>
</dbReference>
<dbReference type="Gene3D" id="3.40.50.300">
    <property type="entry name" value="P-loop containing nucleotide triphosphate hydrolases"/>
    <property type="match status" value="3"/>
</dbReference>
<evidence type="ECO:0000256" key="6">
    <source>
        <dbReference type="SAM" id="MobiDB-lite"/>
    </source>
</evidence>
<geneLocation type="plasmid" evidence="8 9">
    <name>pACP4.3</name>
</geneLocation>
<sequence length="1258" mass="139010">MPTQDNEHQARQAAVRAAMQMWLTLEYLSPQKPPAKALEENNCTWLLSTDSDGDADMPWRDPDKLAKLDKLFRQRKRFLLFAGIIPGGELVETVRGMLHAPDLDFAEQREPEQAAAVVIPIDENGFVAGSVFISSVPWALGKMLSAVRRGSLFNFTGFFGQDGAQAEIIKDLDILMRERQLVVDDTGTKAEETNPKRHATAPGQARGHGFGEVRNWHGTKRAQADGSPGLDEEPREGSNGAQHRLRRRTLTVEDVRLVVELVFKRCGWAPQVQANWVIQTQPAPEKASGRRAEDPLNSFYAEDLEHVQDQYVRGRYGKAVGQYLEMRQHHSRVDVETVRDHLIAGVHPLKTPLAAWPGKYPLVTAQQFAVNTLCQDLADGGLFSVNGPPGTGKTTMLKDILAAVVQQRADALMAFDEPVSAFKERLEIERHPYPAHKIDVCLAGFGIVVTSANNGAVENISKELPGIAAIASEVDIDYFADVADSIGLGVATKRPAQRERWGLVSAVLGSQSNKTAFASDFWFGKKPFAKKLPPGQTPPAPDPQRRMGLQDWVNSRRSTVPSWPEAKARYRAARETVEAAMAKAACLATKLEQLHAINSERPKLLKQVQLWEAENTRTVGLRNASQQRRRDAEAALATAKAEYDAAAQAANAQTEHQAAKARLKAHQLTRPHQETLDVLNSEIAITKKNLESIRQDLQAHNTARPGFLAGLFKSGAMQRWQKRSDVLTELVDARRSAFETKTSMQENLRQWNGRIGELEAEVMRTRGTLEAAEHKLTAILPKSRTSLKDLLAAKEAAIRERDLANQAHDDHERAAAEARANMKTWNEALARNSAACIKAERDLEAAGLAKLGCDPWRLREVSRDRFHSVSPYHDDDKVLFAARRELFKATMELHQAFIVAAWPKLRGTLSAFVDMLMGKIQPSEVKGGPMQLWDAFFLVVPLVSTTFASLPRLFRGVGQEDLAWLLIDEAGQAAPQLAAGAIWRAKRAVVVGDPIQLEPVVSVPKELVDPVREHCGADKRYLAPEASAQILADTANQYGTHLDRPDKGKIWLGSPLVVHRRCLSPMFDVCNHIAYAGRMVYGAGKDNTAENVPLSQWIDLPAVGAAGHWVPSQGKYALDLVRDLAEGGLWDAERKLRIYVVTPFKAVAQNMRRLIANAYDWKLASQMCGTVHTFQGKEADFVLFLLGGNPASPGVISRFAGASPNLVNVAVSRGKKRLYVIGDRAYWTGATDVHRIYTSMAEALDAHQEDTVAEPLDH</sequence>
<feature type="coiled-coil region" evidence="5">
    <location>
        <begin position="622"/>
        <end position="696"/>
    </location>
</feature>
<evidence type="ECO:0000259" key="7">
    <source>
        <dbReference type="Pfam" id="PF13087"/>
    </source>
</evidence>
<feature type="region of interest" description="Disordered" evidence="6">
    <location>
        <begin position="186"/>
        <end position="245"/>
    </location>
</feature>
<accession>A0A240UKC8</accession>
<dbReference type="InterPro" id="IPR041679">
    <property type="entry name" value="DNA2/NAM7-like_C"/>
</dbReference>
<dbReference type="Proteomes" id="UP000194440">
    <property type="component" value="Plasmid pACP4.3"/>
</dbReference>
<dbReference type="GO" id="GO:0043139">
    <property type="term" value="F:5'-3' DNA helicase activity"/>
    <property type="evidence" value="ECO:0007669"/>
    <property type="project" value="TreeGrafter"/>
</dbReference>
<evidence type="ECO:0000256" key="3">
    <source>
        <dbReference type="ARBA" id="ARBA00022806"/>
    </source>
</evidence>
<dbReference type="PANTHER" id="PTHR43788:SF8">
    <property type="entry name" value="DNA-BINDING PROTEIN SMUBP-2"/>
    <property type="match status" value="1"/>
</dbReference>
<protein>
    <recommendedName>
        <fullName evidence="7">DNA2/NAM7 helicase-like C-terminal domain-containing protein</fullName>
    </recommendedName>
</protein>
<dbReference type="PANTHER" id="PTHR43788">
    <property type="entry name" value="DNA2/NAM7 HELICASE FAMILY MEMBER"/>
    <property type="match status" value="1"/>
</dbReference>